<dbReference type="Pfam" id="PF21292">
    <property type="entry name" value="EME1-MUS81_C"/>
    <property type="match status" value="1"/>
</dbReference>
<evidence type="ECO:0000256" key="7">
    <source>
        <dbReference type="ARBA" id="ARBA00022801"/>
    </source>
</evidence>
<dbReference type="GO" id="GO:0046872">
    <property type="term" value="F:metal ion binding"/>
    <property type="evidence" value="ECO:0007669"/>
    <property type="project" value="UniProtKB-KW"/>
</dbReference>
<evidence type="ECO:0000256" key="3">
    <source>
        <dbReference type="ARBA" id="ARBA00022722"/>
    </source>
</evidence>
<evidence type="ECO:0008006" key="16">
    <source>
        <dbReference type="Google" id="ProtNLM"/>
    </source>
</evidence>
<dbReference type="PANTHER" id="PTHR21077:SF5">
    <property type="entry name" value="CROSSOVER JUNCTION ENDONUCLEASE MMS4"/>
    <property type="match status" value="1"/>
</dbReference>
<dbReference type="InterPro" id="IPR042530">
    <property type="entry name" value="EME1/EME2_C"/>
</dbReference>
<keyword evidence="7" id="KW-0378">Hydrolase</keyword>
<dbReference type="GO" id="GO:0000712">
    <property type="term" value="P:resolution of meiotic recombination intermediates"/>
    <property type="evidence" value="ECO:0007669"/>
    <property type="project" value="TreeGrafter"/>
</dbReference>
<evidence type="ECO:0000256" key="13">
    <source>
        <dbReference type="SAM" id="MobiDB-lite"/>
    </source>
</evidence>
<dbReference type="GO" id="GO:0008821">
    <property type="term" value="F:crossover junction DNA endonuclease activity"/>
    <property type="evidence" value="ECO:0007669"/>
    <property type="project" value="TreeGrafter"/>
</dbReference>
<keyword evidence="5" id="KW-0255">Endonuclease</keyword>
<evidence type="ECO:0000256" key="9">
    <source>
        <dbReference type="ARBA" id="ARBA00023172"/>
    </source>
</evidence>
<evidence type="ECO:0000313" key="14">
    <source>
        <dbReference type="EMBL" id="KAJ7723845.1"/>
    </source>
</evidence>
<dbReference type="Gene3D" id="1.10.150.670">
    <property type="entry name" value="Crossover junction endonuclease EME1, DNA-binding domain"/>
    <property type="match status" value="1"/>
</dbReference>
<keyword evidence="12" id="KW-0469">Meiosis</keyword>
<comment type="subcellular location">
    <subcellularLocation>
        <location evidence="2">Nucleus</location>
    </subcellularLocation>
</comment>
<sequence>MSFPSDVIEISDSDDDACPPPPTSSQFSQRSFSSDLVDLCSSDDELPAPGDPKFFRGLGQAKRKRSSLAAGSSKSSGGYIGESSDEEDQYESPKKITRRASSTSMKPTYGDASSEGEDEDSPPKKKKPNSSSVKAPRKPHKTGEEKAAAKALKQQEAAEKKAQKAAEKAAKAEEAAIDKEAKKEYKSANKLVNDKKSTLKDMEIIFPPVSTPALQKLRQAFGEEVGQYKMTVSVSGRQSVPGYDVFSWRRNVTAEYDPIKREWQPVEPHTKFEETYLVYMPSDELARCIRDEDGVKNVVRSVRAKYGRVQIFLMIDGLTAYLRRSGGIRYTKEQIERKLSALQMAEHTHLLYVDKIEDAVARLYDLSADLGIKPHKLIERSHLPFCSNTRQTTGANLADTWQKMIKQVHRMTESGAQGIVEVFPTANMLFEAYEAAHPAARDGMVADCMIKHRVDGVANPRKVNGALSKVVGTVMFGEDPLTLAYKANA</sequence>
<keyword evidence="15" id="KW-1185">Reference proteome</keyword>
<dbReference type="InterPro" id="IPR033310">
    <property type="entry name" value="Mms4/EME1/EME2"/>
</dbReference>
<evidence type="ECO:0000313" key="15">
    <source>
        <dbReference type="Proteomes" id="UP001215280"/>
    </source>
</evidence>
<feature type="compositionally biased region" description="Low complexity" evidence="13">
    <location>
        <begin position="67"/>
        <end position="77"/>
    </location>
</feature>
<keyword evidence="4" id="KW-0479">Metal-binding</keyword>
<dbReference type="GO" id="GO:0006302">
    <property type="term" value="P:double-strand break repair"/>
    <property type="evidence" value="ECO:0007669"/>
    <property type="project" value="TreeGrafter"/>
</dbReference>
<dbReference type="GO" id="GO:0048476">
    <property type="term" value="C:Holliday junction resolvase complex"/>
    <property type="evidence" value="ECO:0007669"/>
    <property type="project" value="InterPro"/>
</dbReference>
<dbReference type="AlphaFoldDB" id="A0AAD7HM44"/>
<organism evidence="14 15">
    <name type="scientific">Mycena maculata</name>
    <dbReference type="NCBI Taxonomy" id="230809"/>
    <lineage>
        <taxon>Eukaryota</taxon>
        <taxon>Fungi</taxon>
        <taxon>Dikarya</taxon>
        <taxon>Basidiomycota</taxon>
        <taxon>Agaricomycotina</taxon>
        <taxon>Agaricomycetes</taxon>
        <taxon>Agaricomycetidae</taxon>
        <taxon>Agaricales</taxon>
        <taxon>Marasmiineae</taxon>
        <taxon>Mycenaceae</taxon>
        <taxon>Mycena</taxon>
    </lineage>
</organism>
<protein>
    <recommendedName>
        <fullName evidence="16">ERCC4 domain-containing protein</fullName>
    </recommendedName>
</protein>
<evidence type="ECO:0000256" key="8">
    <source>
        <dbReference type="ARBA" id="ARBA00022842"/>
    </source>
</evidence>
<keyword evidence="11" id="KW-0539">Nucleus</keyword>
<keyword evidence="6" id="KW-0227">DNA damage</keyword>
<dbReference type="GO" id="GO:0031297">
    <property type="term" value="P:replication fork processing"/>
    <property type="evidence" value="ECO:0007669"/>
    <property type="project" value="TreeGrafter"/>
</dbReference>
<reference evidence="14" key="1">
    <citation type="submission" date="2023-03" db="EMBL/GenBank/DDBJ databases">
        <title>Massive genome expansion in bonnet fungi (Mycena s.s.) driven by repeated elements and novel gene families across ecological guilds.</title>
        <authorList>
            <consortium name="Lawrence Berkeley National Laboratory"/>
            <person name="Harder C.B."/>
            <person name="Miyauchi S."/>
            <person name="Viragh M."/>
            <person name="Kuo A."/>
            <person name="Thoen E."/>
            <person name="Andreopoulos B."/>
            <person name="Lu D."/>
            <person name="Skrede I."/>
            <person name="Drula E."/>
            <person name="Henrissat B."/>
            <person name="Morin E."/>
            <person name="Kohler A."/>
            <person name="Barry K."/>
            <person name="LaButti K."/>
            <person name="Morin E."/>
            <person name="Salamov A."/>
            <person name="Lipzen A."/>
            <person name="Mereny Z."/>
            <person name="Hegedus B."/>
            <person name="Baldrian P."/>
            <person name="Stursova M."/>
            <person name="Weitz H."/>
            <person name="Taylor A."/>
            <person name="Grigoriev I.V."/>
            <person name="Nagy L.G."/>
            <person name="Martin F."/>
            <person name="Kauserud H."/>
        </authorList>
    </citation>
    <scope>NUCLEOTIDE SEQUENCE</scope>
    <source>
        <strain evidence="14">CBHHK188m</strain>
    </source>
</reference>
<evidence type="ECO:0000256" key="1">
    <source>
        <dbReference type="ARBA" id="ARBA00001946"/>
    </source>
</evidence>
<feature type="compositionally biased region" description="Basic and acidic residues" evidence="13">
    <location>
        <begin position="156"/>
        <end position="168"/>
    </location>
</feature>
<dbReference type="PANTHER" id="PTHR21077">
    <property type="entry name" value="EME1 PROTEIN"/>
    <property type="match status" value="1"/>
</dbReference>
<dbReference type="GO" id="GO:0031573">
    <property type="term" value="P:mitotic intra-S DNA damage checkpoint signaling"/>
    <property type="evidence" value="ECO:0007669"/>
    <property type="project" value="TreeGrafter"/>
</dbReference>
<proteinExistence type="predicted"/>
<feature type="region of interest" description="Disordered" evidence="13">
    <location>
        <begin position="1"/>
        <end position="168"/>
    </location>
</feature>
<comment type="caution">
    <text evidence="14">The sequence shown here is derived from an EMBL/GenBank/DDBJ whole genome shotgun (WGS) entry which is preliminary data.</text>
</comment>
<comment type="cofactor">
    <cofactor evidence="1">
        <name>Mg(2+)</name>
        <dbReference type="ChEBI" id="CHEBI:18420"/>
    </cofactor>
</comment>
<evidence type="ECO:0000256" key="10">
    <source>
        <dbReference type="ARBA" id="ARBA00023204"/>
    </source>
</evidence>
<evidence type="ECO:0000256" key="6">
    <source>
        <dbReference type="ARBA" id="ARBA00022763"/>
    </source>
</evidence>
<name>A0AAD7HM44_9AGAR</name>
<evidence type="ECO:0000256" key="11">
    <source>
        <dbReference type="ARBA" id="ARBA00023242"/>
    </source>
</evidence>
<dbReference type="Proteomes" id="UP001215280">
    <property type="component" value="Unassembled WGS sequence"/>
</dbReference>
<keyword evidence="3" id="KW-0540">Nuclease</keyword>
<feature type="compositionally biased region" description="Low complexity" evidence="13">
    <location>
        <begin position="24"/>
        <end position="40"/>
    </location>
</feature>
<evidence type="ECO:0000256" key="12">
    <source>
        <dbReference type="ARBA" id="ARBA00023254"/>
    </source>
</evidence>
<keyword evidence="9" id="KW-0233">DNA recombination</keyword>
<evidence type="ECO:0000256" key="5">
    <source>
        <dbReference type="ARBA" id="ARBA00022759"/>
    </source>
</evidence>
<dbReference type="GO" id="GO:0005634">
    <property type="term" value="C:nucleus"/>
    <property type="evidence" value="ECO:0007669"/>
    <property type="project" value="UniProtKB-SubCell"/>
</dbReference>
<dbReference type="EMBL" id="JARJLG010000243">
    <property type="protein sequence ID" value="KAJ7723845.1"/>
    <property type="molecule type" value="Genomic_DNA"/>
</dbReference>
<keyword evidence="10" id="KW-0234">DNA repair</keyword>
<evidence type="ECO:0000256" key="4">
    <source>
        <dbReference type="ARBA" id="ARBA00022723"/>
    </source>
</evidence>
<evidence type="ECO:0000256" key="2">
    <source>
        <dbReference type="ARBA" id="ARBA00004123"/>
    </source>
</evidence>
<accession>A0AAD7HM44</accession>
<keyword evidence="8" id="KW-0460">Magnesium</keyword>
<gene>
    <name evidence="14" type="ORF">DFH07DRAFT_946470</name>
</gene>